<accession>A0AC61RB77</accession>
<evidence type="ECO:0000313" key="1">
    <source>
        <dbReference type="EMBL" id="TGY76454.1"/>
    </source>
</evidence>
<protein>
    <submittedName>
        <fullName evidence="1">Biopolymer transporter ExbD</fullName>
    </submittedName>
</protein>
<proteinExistence type="predicted"/>
<sequence>MGRVKIARKSTFIDMTAMSDVTVLLLTFFMLTSTFLQKEPATVVTPPSVSTEKVQETNFVQVLVSPEGKVWLTMNNDTSSAWSNEKMRMALLDKVSEIYNESHKNKISFNVAQKQAFSKLGSFGVPLQQMGEFLNLADEQEGQTKMDKWLGGEDENPNHVTGIPVSWNSDESTPNEFQMWMKALRQTENENLAQSIKDGTGVAIKADQNTPFDIIHMVMDNLQTIHMNKFTFLTALKAGE</sequence>
<evidence type="ECO:0000313" key="2">
    <source>
        <dbReference type="Proteomes" id="UP000306319"/>
    </source>
</evidence>
<reference evidence="1" key="1">
    <citation type="submission" date="2019-04" db="EMBL/GenBank/DDBJ databases">
        <title>Microbes associate with the intestines of laboratory mice.</title>
        <authorList>
            <person name="Navarre W."/>
            <person name="Wong E."/>
            <person name="Huang K."/>
            <person name="Tropini C."/>
            <person name="Ng K."/>
            <person name="Yu B."/>
        </authorList>
    </citation>
    <scope>NUCLEOTIDE SEQUENCE</scope>
    <source>
        <strain evidence="1">NM04_E33</strain>
    </source>
</reference>
<organism evidence="1 2">
    <name type="scientific">Lepagella muris</name>
    <dbReference type="NCBI Taxonomy" id="3032870"/>
    <lineage>
        <taxon>Bacteria</taxon>
        <taxon>Pseudomonadati</taxon>
        <taxon>Bacteroidota</taxon>
        <taxon>Bacteroidia</taxon>
        <taxon>Bacteroidales</taxon>
        <taxon>Muribaculaceae</taxon>
        <taxon>Lepagella</taxon>
    </lineage>
</organism>
<comment type="caution">
    <text evidence="1">The sequence shown here is derived from an EMBL/GenBank/DDBJ whole genome shotgun (WGS) entry which is preliminary data.</text>
</comment>
<name>A0AC61RB77_9BACT</name>
<gene>
    <name evidence="1" type="ORF">E5331_18070</name>
</gene>
<dbReference type="EMBL" id="SRYB01000040">
    <property type="protein sequence ID" value="TGY76454.1"/>
    <property type="molecule type" value="Genomic_DNA"/>
</dbReference>
<keyword evidence="2" id="KW-1185">Reference proteome</keyword>
<dbReference type="Proteomes" id="UP000306319">
    <property type="component" value="Unassembled WGS sequence"/>
</dbReference>